<keyword evidence="2" id="KW-0460">Magnesium</keyword>
<dbReference type="PANTHER" id="PTHR19136">
    <property type="entry name" value="MOLYBDENUM COFACTOR GUANYLYLTRANSFERASE"/>
    <property type="match status" value="1"/>
</dbReference>
<dbReference type="InterPro" id="IPR029044">
    <property type="entry name" value="Nucleotide-diphossugar_trans"/>
</dbReference>
<feature type="domain" description="MobA-like NTP transferase" evidence="3">
    <location>
        <begin position="37"/>
        <end position="144"/>
    </location>
</feature>
<evidence type="ECO:0000256" key="2">
    <source>
        <dbReference type="ARBA" id="ARBA00022842"/>
    </source>
</evidence>
<dbReference type="Pfam" id="PF12804">
    <property type="entry name" value="NTP_transf_3"/>
    <property type="match status" value="1"/>
</dbReference>
<sequence length="267" mass="27237">MTRASAPPSASASASTALVLAGSRPGKPDPVAVSEGVAHKALVQVGGVPMLARVVSALREAGVETVAVSANEPSVVALAQELGCVIAAPARGPSTSVAAAFAQLGAPLLVTTADHALLDSQWVRDFLVDTPVEADVAVLLARRDAVEAAAPGSRRTYLRLADGGWSGCNLFLLAGSGAQAAISTWSAVEADRKRPWRIAARLGVGTLWRYARGKLTMAEAISRLGSRIGINAAAVPARNGLAAVDVDKPADLADVRALVDAAGRPYI</sequence>
<organism evidence="4 5">
    <name type="scientific">Novosphingobium kalidii</name>
    <dbReference type="NCBI Taxonomy" id="3230299"/>
    <lineage>
        <taxon>Bacteria</taxon>
        <taxon>Pseudomonadati</taxon>
        <taxon>Pseudomonadota</taxon>
        <taxon>Alphaproteobacteria</taxon>
        <taxon>Sphingomonadales</taxon>
        <taxon>Sphingomonadaceae</taxon>
        <taxon>Novosphingobium</taxon>
    </lineage>
</organism>
<dbReference type="InterPro" id="IPR025877">
    <property type="entry name" value="MobA-like_NTP_Trfase"/>
</dbReference>
<dbReference type="Proteomes" id="UP001548713">
    <property type="component" value="Unassembled WGS sequence"/>
</dbReference>
<protein>
    <submittedName>
        <fullName evidence="4">Nucleotidyltransferase family protein</fullName>
    </submittedName>
</protein>
<proteinExistence type="predicted"/>
<keyword evidence="5" id="KW-1185">Reference proteome</keyword>
<dbReference type="SUPFAM" id="SSF53448">
    <property type="entry name" value="Nucleotide-diphospho-sugar transferases"/>
    <property type="match status" value="1"/>
</dbReference>
<dbReference type="RefSeq" id="WP_353985459.1">
    <property type="nucleotide sequence ID" value="NZ_JBEWLY010000025.1"/>
</dbReference>
<name>A0ABV2D511_9SPHN</name>
<accession>A0ABV2D511</accession>
<keyword evidence="1" id="KW-0808">Transferase</keyword>
<comment type="caution">
    <text evidence="4">The sequence shown here is derived from an EMBL/GenBank/DDBJ whole genome shotgun (WGS) entry which is preliminary data.</text>
</comment>
<dbReference type="Gene3D" id="3.90.550.10">
    <property type="entry name" value="Spore Coat Polysaccharide Biosynthesis Protein SpsA, Chain A"/>
    <property type="match status" value="1"/>
</dbReference>
<dbReference type="EMBL" id="JBEWLY010000025">
    <property type="protein sequence ID" value="MET1756974.1"/>
    <property type="molecule type" value="Genomic_DNA"/>
</dbReference>
<evidence type="ECO:0000256" key="1">
    <source>
        <dbReference type="ARBA" id="ARBA00022679"/>
    </source>
</evidence>
<evidence type="ECO:0000259" key="3">
    <source>
        <dbReference type="Pfam" id="PF12804"/>
    </source>
</evidence>
<evidence type="ECO:0000313" key="5">
    <source>
        <dbReference type="Proteomes" id="UP001548713"/>
    </source>
</evidence>
<dbReference type="PANTHER" id="PTHR19136:SF81">
    <property type="entry name" value="MOLYBDENUM COFACTOR GUANYLYLTRANSFERASE"/>
    <property type="match status" value="1"/>
</dbReference>
<gene>
    <name evidence="4" type="ORF">ABVV53_16150</name>
</gene>
<reference evidence="4 5" key="1">
    <citation type="submission" date="2024-07" db="EMBL/GenBank/DDBJ databases">
        <title>Novosphingobium kalidii RD2P27.</title>
        <authorList>
            <person name="Sun J.-Q."/>
        </authorList>
    </citation>
    <scope>NUCLEOTIDE SEQUENCE [LARGE SCALE GENOMIC DNA]</scope>
    <source>
        <strain evidence="4 5">RD2P27</strain>
    </source>
</reference>
<evidence type="ECO:0000313" key="4">
    <source>
        <dbReference type="EMBL" id="MET1756974.1"/>
    </source>
</evidence>